<dbReference type="EMBL" id="CP137573">
    <property type="protein sequence ID" value="WOX23837.1"/>
    <property type="molecule type" value="Genomic_DNA"/>
</dbReference>
<evidence type="ECO:0000313" key="1">
    <source>
        <dbReference type="EMBL" id="WOX23837.1"/>
    </source>
</evidence>
<accession>A0ABZ0LWP5</accession>
<name>A0ABZ0LWP5_9ACTN</name>
<evidence type="ECO:0000313" key="2">
    <source>
        <dbReference type="Proteomes" id="UP001301731"/>
    </source>
</evidence>
<dbReference type="RefSeq" id="WP_318106143.1">
    <property type="nucleotide sequence ID" value="NZ_CP137573.1"/>
</dbReference>
<proteinExistence type="predicted"/>
<gene>
    <name evidence="1" type="ORF">R2D22_21590</name>
</gene>
<dbReference type="Proteomes" id="UP001301731">
    <property type="component" value="Chromosome"/>
</dbReference>
<organism evidence="1 2">
    <name type="scientific">Streptomyces solicathayae</name>
    <dbReference type="NCBI Taxonomy" id="3081768"/>
    <lineage>
        <taxon>Bacteria</taxon>
        <taxon>Bacillati</taxon>
        <taxon>Actinomycetota</taxon>
        <taxon>Actinomycetes</taxon>
        <taxon>Kitasatosporales</taxon>
        <taxon>Streptomycetaceae</taxon>
        <taxon>Streptomyces</taxon>
    </lineage>
</organism>
<protein>
    <recommendedName>
        <fullName evidence="3">Secreted protein</fullName>
    </recommendedName>
</protein>
<evidence type="ECO:0008006" key="3">
    <source>
        <dbReference type="Google" id="ProtNLM"/>
    </source>
</evidence>
<reference evidence="1 2" key="1">
    <citation type="submission" date="2023-10" db="EMBL/GenBank/DDBJ databases">
        <title>The genome sequence of Streptomyces sp. HUAS YS2.</title>
        <authorList>
            <person name="Mo P."/>
        </authorList>
    </citation>
    <scope>NUCLEOTIDE SEQUENCE [LARGE SCALE GENOMIC DNA]</scope>
    <source>
        <strain evidence="1 2">HUAS YS2</strain>
    </source>
</reference>
<sequence length="186" mass="20028">MDASWTALIAAGSAVVASATTGWFTTVAARTQARLNREMQVAQLRHAQVEHRYQQRRQAYADFAKAAGVLHSRLGDMVAVAGDSAAFSLLLDEARAERAMLMSAMHVAALEGPPPVGVAVRQLYEAINAFWSATRRLNDAVCSGDPAHVAEHRTLMNQSRADARSSRDAFVEAAQEALNPSVNVVI</sequence>
<keyword evidence="2" id="KW-1185">Reference proteome</keyword>